<feature type="signal peptide" evidence="8">
    <location>
        <begin position="1"/>
        <end position="26"/>
    </location>
</feature>
<keyword evidence="5" id="KW-0413">Isomerase</keyword>
<dbReference type="SUPFAM" id="SSF52833">
    <property type="entry name" value="Thioredoxin-like"/>
    <property type="match status" value="4"/>
</dbReference>
<dbReference type="InterPro" id="IPR036249">
    <property type="entry name" value="Thioredoxin-like_sf"/>
</dbReference>
<dbReference type="InterPro" id="IPR005788">
    <property type="entry name" value="PDI_thioredoxin-like_dom"/>
</dbReference>
<reference evidence="10 11" key="1">
    <citation type="submission" date="2022-12" db="EMBL/GenBank/DDBJ databases">
        <title>Chromosome-level genome of Tegillarca granosa.</title>
        <authorList>
            <person name="Kim J."/>
        </authorList>
    </citation>
    <scope>NUCLEOTIDE SEQUENCE [LARGE SCALE GENOMIC DNA]</scope>
    <source>
        <strain evidence="10">Teg-2019</strain>
        <tissue evidence="10">Adductor muscle</tissue>
    </source>
</reference>
<comment type="caution">
    <text evidence="10">The sequence shown here is derived from an EMBL/GenBank/DDBJ whole genome shotgun (WGS) entry which is preliminary data.</text>
</comment>
<feature type="chain" id="PRO_5045987664" description="Thioredoxin domain-containing protein" evidence="8">
    <location>
        <begin position="27"/>
        <end position="443"/>
    </location>
</feature>
<dbReference type="PROSITE" id="PS51352">
    <property type="entry name" value="THIOREDOXIN_2"/>
    <property type="match status" value="1"/>
</dbReference>
<dbReference type="Gene3D" id="3.40.30.10">
    <property type="entry name" value="Glutaredoxin"/>
    <property type="match status" value="4"/>
</dbReference>
<comment type="similarity">
    <text evidence="1 7">Belongs to the protein disulfide isomerase family.</text>
</comment>
<evidence type="ECO:0000313" key="10">
    <source>
        <dbReference type="EMBL" id="KAJ8314266.1"/>
    </source>
</evidence>
<accession>A0ABQ9FCC5</accession>
<dbReference type="PROSITE" id="PS00194">
    <property type="entry name" value="THIOREDOXIN_1"/>
    <property type="match status" value="1"/>
</dbReference>
<gene>
    <name evidence="10" type="ORF">KUTeg_008827</name>
</gene>
<dbReference type="CDD" id="cd02961">
    <property type="entry name" value="PDI_a_family"/>
    <property type="match status" value="1"/>
</dbReference>
<sequence>MKISIYILSLSIGLLAFAALIRCEDAEENEDVNNTEEEKEDDTEKDVLVLTKDNFDEAVASHETLLVECGHCKTLKPEYAKAATALKDVKHPVALGKVDATVETDLASKYYRLYAGYISSDLETSTRSCSNFNQECGHCKRLAPEYERAARILKHDPTIPLAKVDATQETELASEYGVTGYPSLKIFRKGRHSEYKEIKEFMNLEKVVIVGFFENEDDPLLRMYMDAANEMRDDFSFGHTLSKEAPIAKDYKDITFAVADEETQKDQVNQFGLAESGEELNIGKLKPHMKSQPIPKRKDGPVKTVVGKNFEDIVMNTKKDVLIEFYAPWCGHCKKFEPEYVSLAKKLKDEKNLILAKIDATANDSPAQFEVHGFPTIYFAPANKKDEPIRYEGNRDLDDLQKFIENNAANSFEILFIYTTPIINWQCSALVSYLKCFLQRAYA</sequence>
<dbReference type="PANTHER" id="PTHR18929">
    <property type="entry name" value="PROTEIN DISULFIDE ISOMERASE"/>
    <property type="match status" value="1"/>
</dbReference>
<dbReference type="InterPro" id="IPR017937">
    <property type="entry name" value="Thioredoxin_CS"/>
</dbReference>
<dbReference type="PANTHER" id="PTHR18929:SF210">
    <property type="entry name" value="PROTEIN DISULFIDE-ISOMERASE A4"/>
    <property type="match status" value="1"/>
</dbReference>
<keyword evidence="2 8" id="KW-0732">Signal</keyword>
<dbReference type="Pfam" id="PF00085">
    <property type="entry name" value="Thioredoxin"/>
    <property type="match status" value="3"/>
</dbReference>
<keyword evidence="3" id="KW-0677">Repeat</keyword>
<evidence type="ECO:0000256" key="3">
    <source>
        <dbReference type="ARBA" id="ARBA00022737"/>
    </source>
</evidence>
<name>A0ABQ9FCC5_TEGGR</name>
<dbReference type="EMBL" id="JARBDR010000342">
    <property type="protein sequence ID" value="KAJ8314266.1"/>
    <property type="molecule type" value="Genomic_DNA"/>
</dbReference>
<evidence type="ECO:0000256" key="1">
    <source>
        <dbReference type="ARBA" id="ARBA00006347"/>
    </source>
</evidence>
<protein>
    <recommendedName>
        <fullName evidence="9">Thioredoxin domain-containing protein</fullName>
    </recommendedName>
</protein>
<keyword evidence="11" id="KW-1185">Reference proteome</keyword>
<evidence type="ECO:0000313" key="11">
    <source>
        <dbReference type="Proteomes" id="UP001217089"/>
    </source>
</evidence>
<evidence type="ECO:0000256" key="5">
    <source>
        <dbReference type="ARBA" id="ARBA00023235"/>
    </source>
</evidence>
<keyword evidence="4" id="KW-1015">Disulfide bond</keyword>
<evidence type="ECO:0000256" key="2">
    <source>
        <dbReference type="ARBA" id="ARBA00022729"/>
    </source>
</evidence>
<evidence type="ECO:0000256" key="7">
    <source>
        <dbReference type="RuleBase" id="RU004208"/>
    </source>
</evidence>
<dbReference type="CDD" id="cd02995">
    <property type="entry name" value="PDI_a_PDI_a'_C"/>
    <property type="match status" value="1"/>
</dbReference>
<proteinExistence type="inferred from homology"/>
<dbReference type="PRINTS" id="PR00421">
    <property type="entry name" value="THIOREDOXIN"/>
</dbReference>
<dbReference type="InterPro" id="IPR013766">
    <property type="entry name" value="Thioredoxin_domain"/>
</dbReference>
<evidence type="ECO:0000256" key="8">
    <source>
        <dbReference type="SAM" id="SignalP"/>
    </source>
</evidence>
<evidence type="ECO:0000256" key="4">
    <source>
        <dbReference type="ARBA" id="ARBA00023157"/>
    </source>
</evidence>
<evidence type="ECO:0000256" key="6">
    <source>
        <dbReference type="ARBA" id="ARBA00023284"/>
    </source>
</evidence>
<keyword evidence="6" id="KW-0676">Redox-active center</keyword>
<dbReference type="CDD" id="cd02981">
    <property type="entry name" value="PDI_b_family"/>
    <property type="match status" value="1"/>
</dbReference>
<evidence type="ECO:0000259" key="9">
    <source>
        <dbReference type="PROSITE" id="PS51352"/>
    </source>
</evidence>
<dbReference type="Proteomes" id="UP001217089">
    <property type="component" value="Unassembled WGS sequence"/>
</dbReference>
<organism evidence="10 11">
    <name type="scientific">Tegillarca granosa</name>
    <name type="common">Malaysian cockle</name>
    <name type="synonym">Anadara granosa</name>
    <dbReference type="NCBI Taxonomy" id="220873"/>
    <lineage>
        <taxon>Eukaryota</taxon>
        <taxon>Metazoa</taxon>
        <taxon>Spiralia</taxon>
        <taxon>Lophotrochozoa</taxon>
        <taxon>Mollusca</taxon>
        <taxon>Bivalvia</taxon>
        <taxon>Autobranchia</taxon>
        <taxon>Pteriomorphia</taxon>
        <taxon>Arcoida</taxon>
        <taxon>Arcoidea</taxon>
        <taxon>Arcidae</taxon>
        <taxon>Tegillarca</taxon>
    </lineage>
</organism>
<dbReference type="NCBIfam" id="TIGR01126">
    <property type="entry name" value="pdi_dom"/>
    <property type="match status" value="1"/>
</dbReference>
<feature type="domain" description="Thioredoxin" evidence="9">
    <location>
        <begin position="280"/>
        <end position="409"/>
    </location>
</feature>